<keyword evidence="4" id="KW-1185">Reference proteome</keyword>
<gene>
    <name evidence="3" type="ORF">SPI_04024</name>
</gene>
<protein>
    <recommendedName>
        <fullName evidence="5">Phosphoribosylaminoimidazole-succinocarboxamide synthase</fullName>
    </recommendedName>
</protein>
<feature type="region of interest" description="Disordered" evidence="1">
    <location>
        <begin position="65"/>
        <end position="110"/>
    </location>
</feature>
<dbReference type="PANTHER" id="PTHR37544:SF1">
    <property type="entry name" value="PHOSPHORIBOSYLAMINOIMIDAZOLE-SUCCINOCARBOXAMIDE SYNTHASE"/>
    <property type="match status" value="1"/>
</dbReference>
<feature type="compositionally biased region" description="Low complexity" evidence="1">
    <location>
        <begin position="967"/>
        <end position="980"/>
    </location>
</feature>
<feature type="compositionally biased region" description="Low complexity" evidence="1">
    <location>
        <begin position="228"/>
        <end position="245"/>
    </location>
</feature>
<evidence type="ECO:0000256" key="2">
    <source>
        <dbReference type="SAM" id="Phobius"/>
    </source>
</evidence>
<feature type="transmembrane region" description="Helical" evidence="2">
    <location>
        <begin position="699"/>
        <end position="722"/>
    </location>
</feature>
<evidence type="ECO:0000313" key="4">
    <source>
        <dbReference type="Proteomes" id="UP000076874"/>
    </source>
</evidence>
<comment type="caution">
    <text evidence="3">The sequence shown here is derived from an EMBL/GenBank/DDBJ whole genome shotgun (WGS) entry which is preliminary data.</text>
</comment>
<dbReference type="PANTHER" id="PTHR37544">
    <property type="entry name" value="SPRAY-RELATED"/>
    <property type="match status" value="1"/>
</dbReference>
<feature type="region of interest" description="Disordered" evidence="1">
    <location>
        <begin position="226"/>
        <end position="251"/>
    </location>
</feature>
<feature type="compositionally biased region" description="Low complexity" evidence="1">
    <location>
        <begin position="326"/>
        <end position="337"/>
    </location>
</feature>
<keyword evidence="2" id="KW-0812">Transmembrane</keyword>
<dbReference type="AlphaFoldDB" id="A0A167VD68"/>
<feature type="region of interest" description="Disordered" evidence="1">
    <location>
        <begin position="960"/>
        <end position="980"/>
    </location>
</feature>
<dbReference type="Proteomes" id="UP000076874">
    <property type="component" value="Unassembled WGS sequence"/>
</dbReference>
<feature type="compositionally biased region" description="Basic and acidic residues" evidence="1">
    <location>
        <begin position="646"/>
        <end position="663"/>
    </location>
</feature>
<feature type="region of interest" description="Disordered" evidence="1">
    <location>
        <begin position="645"/>
        <end position="669"/>
    </location>
</feature>
<feature type="compositionally biased region" description="Polar residues" evidence="1">
    <location>
        <begin position="1"/>
        <end position="20"/>
    </location>
</feature>
<evidence type="ECO:0008006" key="5">
    <source>
        <dbReference type="Google" id="ProtNLM"/>
    </source>
</evidence>
<feature type="transmembrane region" description="Helical" evidence="2">
    <location>
        <begin position="497"/>
        <end position="522"/>
    </location>
</feature>
<reference evidence="3 4" key="1">
    <citation type="journal article" date="2016" name="Genome Biol. Evol.">
        <title>Divergent and convergent evolution of fungal pathogenicity.</title>
        <authorList>
            <person name="Shang Y."/>
            <person name="Xiao G."/>
            <person name="Zheng P."/>
            <person name="Cen K."/>
            <person name="Zhan S."/>
            <person name="Wang C."/>
        </authorList>
    </citation>
    <scope>NUCLEOTIDE SEQUENCE [LARGE SCALE GENOMIC DNA]</scope>
    <source>
        <strain evidence="3 4">RCEF 264</strain>
    </source>
</reference>
<feature type="compositionally biased region" description="Low complexity" evidence="1">
    <location>
        <begin position="92"/>
        <end position="102"/>
    </location>
</feature>
<dbReference type="OrthoDB" id="3057599at2759"/>
<keyword evidence="2" id="KW-1133">Transmembrane helix</keyword>
<organism evidence="3 4">
    <name type="scientific">Niveomyces insectorum RCEF 264</name>
    <dbReference type="NCBI Taxonomy" id="1081102"/>
    <lineage>
        <taxon>Eukaryota</taxon>
        <taxon>Fungi</taxon>
        <taxon>Dikarya</taxon>
        <taxon>Ascomycota</taxon>
        <taxon>Pezizomycotina</taxon>
        <taxon>Sordariomycetes</taxon>
        <taxon>Hypocreomycetidae</taxon>
        <taxon>Hypocreales</taxon>
        <taxon>Cordycipitaceae</taxon>
        <taxon>Niveomyces</taxon>
    </lineage>
</organism>
<sequence>MNSGSPESGYQDQNLTTDQSHGFYGTHNWPLSSETPLQQAGNTLLLGGSSWHTFGNVARSDRLEDAADSFASDRPASPRTLVPRAPSPPPGGSIEASSGSSGTTDDLYGPERLFGPLVSAHHNDAFAEAAARLRNPANLSAGLRTSGNSALGAVFARGILPANVMGPVLAGATGLGGPSALGSLAAGSNPGGFFKDPLARDATNVTPGVDDAPYILYALDALTGHVTSSGQPPRDSSSSNDNHSSFPYQHIPDEGLGYYRPRFPHRSDVSIGTTALRRSLDAPAVQPPLRPSLADRFVSQPPPLPPFRLPDVAAASAEERSNASATSSLSTLVHSASHPPPRASLPTHQLKDSWVYLNLKHFSPQAQLVFPPPNFRPAILRTGSLALLILLCLLMVAGLIFCAVYSHTHSGLAKYHGGSYGGFYFLFRVLPQLLSVIVLLYTQSVATALCRIRPFSRMEGFAHPHPKDRYAAIFDDLYPRSFLWPPSFGDGASWRAWVPLFVMWTMNLTVPLQSALFSPVAVDGNPRWATVQGVAWALVGLYVCLTAALVYILAYWYNRPTGLIWDPRSIADFIVLATNSNTISDYRGSELLAGRNELRRALRRRTVDKLGYWAWRDNRSSDVWHGLGTDSLDDAWLDSQAASEKFGQEGRRRQPPLWKEKPRTPQSGTTPAAIDLEALALSPHAEHVRYRYLPWCMRTGSLLCFGLAAFLLLLALFVVSFLPSTSIESGFRPLVSAAPASGAFSAANFLYSFLPALLGQVLFLLFAGLELSLRILQPWAELAKNAGGAQPQASILADYASCLPLQSAWHAAHNRHWRVVALSLTSALCAFLPALAGGLFTAQTVSSGEVRMLPNMVLYGLVLALLVLYLACLVCMLPGRRDFRLPHAVTCIAEVLSFCANNDLVREQAFKNARTKKDLINQLGVQSRPTDRSRWIFATGASGEDRRLGIHRVRRYTELTNRPSGRRPPASARAARLTHA</sequence>
<dbReference type="InterPro" id="IPR021840">
    <property type="entry name" value="DUF3433"/>
</dbReference>
<feature type="transmembrane region" description="Helical" evidence="2">
    <location>
        <begin position="742"/>
        <end position="767"/>
    </location>
</feature>
<proteinExistence type="predicted"/>
<feature type="region of interest" description="Disordered" evidence="1">
    <location>
        <begin position="326"/>
        <end position="345"/>
    </location>
</feature>
<dbReference type="EMBL" id="AZHD01000006">
    <property type="protein sequence ID" value="OAA62484.1"/>
    <property type="molecule type" value="Genomic_DNA"/>
</dbReference>
<feature type="transmembrane region" description="Helical" evidence="2">
    <location>
        <begin position="534"/>
        <end position="557"/>
    </location>
</feature>
<feature type="transmembrane region" description="Helical" evidence="2">
    <location>
        <begin position="856"/>
        <end position="877"/>
    </location>
</feature>
<name>A0A167VD68_9HYPO</name>
<evidence type="ECO:0000256" key="1">
    <source>
        <dbReference type="SAM" id="MobiDB-lite"/>
    </source>
</evidence>
<evidence type="ECO:0000313" key="3">
    <source>
        <dbReference type="EMBL" id="OAA62484.1"/>
    </source>
</evidence>
<feature type="region of interest" description="Disordered" evidence="1">
    <location>
        <begin position="1"/>
        <end position="35"/>
    </location>
</feature>
<feature type="transmembrane region" description="Helical" evidence="2">
    <location>
        <begin position="385"/>
        <end position="406"/>
    </location>
</feature>
<dbReference type="Pfam" id="PF11915">
    <property type="entry name" value="DUF3433"/>
    <property type="match status" value="2"/>
</dbReference>
<keyword evidence="2" id="KW-0472">Membrane</keyword>
<dbReference type="STRING" id="1081102.A0A167VD68"/>
<feature type="transmembrane region" description="Helical" evidence="2">
    <location>
        <begin position="819"/>
        <end position="836"/>
    </location>
</feature>
<feature type="transmembrane region" description="Helical" evidence="2">
    <location>
        <begin position="426"/>
        <end position="449"/>
    </location>
</feature>
<accession>A0A167VD68</accession>